<dbReference type="Pfam" id="PF21697">
    <property type="entry name" value="Ppx_C"/>
    <property type="match status" value="1"/>
</dbReference>
<comment type="catalytic activity">
    <reaction evidence="4">
        <text>[phosphate](n) + H2O = [phosphate](n-1) + phosphate + H(+)</text>
        <dbReference type="Rhea" id="RHEA:21528"/>
        <dbReference type="Rhea" id="RHEA-COMP:9859"/>
        <dbReference type="Rhea" id="RHEA-COMP:14279"/>
        <dbReference type="ChEBI" id="CHEBI:15377"/>
        <dbReference type="ChEBI" id="CHEBI:15378"/>
        <dbReference type="ChEBI" id="CHEBI:16838"/>
        <dbReference type="ChEBI" id="CHEBI:43474"/>
        <dbReference type="EC" id="3.6.1.11"/>
    </reaction>
</comment>
<dbReference type="Gene3D" id="3.30.420.40">
    <property type="match status" value="1"/>
</dbReference>
<sequence>MTDRHPQNPVAIIDIGSNSVRLVAYERLTRSLTPMFNEKVLCGLGRGVATTGVLAQDGMDKAVQALKTFRALCRNMGIDDITVVATAATRDAKNGAMFLEAARDAVGTDVTLIGGTREAELAALGVVSSFHKPDGIVGDLGGGSLELIELKKGKVRKGVSLPIGGLTLADLSKGSPKRATKIVREALAGAAPLSLLRGRTFYAVGGTWRALARLHMHQRNYPLNVMHGYVIPGEEAGAFARLVERVDTEALSSIASVSSARRPLLSYGAVVLDEIIREGRPQAIVISAAGVREGVLFERLIQRERLADPLVEAVRDINRLRSRSAGHGDDLCRWTDGLMTSAHLDESEDERRLRHAACFLADVSWRAHPDYRCVQALDTIANANLVGVDHPGRAFLALAVAYRHSMADDELNASLRGLVSAQMLDRARILAATMRVAFLLSAGMSGVLARLSLDCTRGSVVLTVAFTDADLVSERVVSRLRQLSRLIGRDGAVVVKN</sequence>
<reference evidence="7" key="1">
    <citation type="submission" date="2022-05" db="EMBL/GenBank/DDBJ databases">
        <authorList>
            <person name="Pankratov T."/>
        </authorList>
    </citation>
    <scope>NUCLEOTIDE SEQUENCE</scope>
    <source>
        <strain evidence="7">BP6-180914</strain>
    </source>
</reference>
<gene>
    <name evidence="7" type="primary">ppx</name>
    <name evidence="7" type="ORF">M8523_22700</name>
</gene>
<dbReference type="InterPro" id="IPR043129">
    <property type="entry name" value="ATPase_NBD"/>
</dbReference>
<dbReference type="PANTHER" id="PTHR30005">
    <property type="entry name" value="EXOPOLYPHOSPHATASE"/>
    <property type="match status" value="1"/>
</dbReference>
<keyword evidence="8" id="KW-1185">Reference proteome</keyword>
<feature type="domain" description="Exopolyphosphatase C-terminal" evidence="6">
    <location>
        <begin position="310"/>
        <end position="492"/>
    </location>
</feature>
<keyword evidence="3 7" id="KW-0378">Hydrolase</keyword>
<evidence type="ECO:0000256" key="3">
    <source>
        <dbReference type="ARBA" id="ARBA00022801"/>
    </source>
</evidence>
<accession>A0AA41Z101</accession>
<feature type="domain" description="Ppx/GppA phosphatase N-terminal" evidence="5">
    <location>
        <begin position="30"/>
        <end position="300"/>
    </location>
</feature>
<evidence type="ECO:0000256" key="4">
    <source>
        <dbReference type="ARBA" id="ARBA00047607"/>
    </source>
</evidence>
<dbReference type="SUPFAM" id="SSF53067">
    <property type="entry name" value="Actin-like ATPase domain"/>
    <property type="match status" value="2"/>
</dbReference>
<dbReference type="InterPro" id="IPR003695">
    <property type="entry name" value="Ppx_GppA_N"/>
</dbReference>
<dbReference type="RefSeq" id="WP_282587200.1">
    <property type="nucleotide sequence ID" value="NZ_JAMOIM010000018.1"/>
</dbReference>
<dbReference type="InterPro" id="IPR022371">
    <property type="entry name" value="Exopolyphosphatase"/>
</dbReference>
<evidence type="ECO:0000259" key="5">
    <source>
        <dbReference type="Pfam" id="PF02541"/>
    </source>
</evidence>
<comment type="similarity">
    <text evidence="1">Belongs to the GppA/Ppx family.</text>
</comment>
<evidence type="ECO:0000313" key="7">
    <source>
        <dbReference type="EMBL" id="MCW6510828.1"/>
    </source>
</evidence>
<dbReference type="GO" id="GO:0004309">
    <property type="term" value="F:exopolyphosphatase activity"/>
    <property type="evidence" value="ECO:0007669"/>
    <property type="project" value="UniProtKB-EC"/>
</dbReference>
<evidence type="ECO:0000259" key="6">
    <source>
        <dbReference type="Pfam" id="PF21697"/>
    </source>
</evidence>
<evidence type="ECO:0000256" key="1">
    <source>
        <dbReference type="ARBA" id="ARBA00007125"/>
    </source>
</evidence>
<dbReference type="EC" id="3.6.1.11" evidence="2"/>
<protein>
    <recommendedName>
        <fullName evidence="2">exopolyphosphatase</fullName>
        <ecNumber evidence="2">3.6.1.11</ecNumber>
    </recommendedName>
</protein>
<name>A0AA41Z101_9HYPH</name>
<dbReference type="EMBL" id="JAMOIM010000018">
    <property type="protein sequence ID" value="MCW6510828.1"/>
    <property type="molecule type" value="Genomic_DNA"/>
</dbReference>
<evidence type="ECO:0000313" key="8">
    <source>
        <dbReference type="Proteomes" id="UP001165667"/>
    </source>
</evidence>
<comment type="caution">
    <text evidence="7">The sequence shown here is derived from an EMBL/GenBank/DDBJ whole genome shotgun (WGS) entry which is preliminary data.</text>
</comment>
<dbReference type="Gene3D" id="3.30.420.150">
    <property type="entry name" value="Exopolyphosphatase. Domain 2"/>
    <property type="match status" value="1"/>
</dbReference>
<dbReference type="InterPro" id="IPR048951">
    <property type="entry name" value="Ppx_C"/>
</dbReference>
<dbReference type="PANTHER" id="PTHR30005:SF0">
    <property type="entry name" value="RETROGRADE REGULATION PROTEIN 2"/>
    <property type="match status" value="1"/>
</dbReference>
<dbReference type="AlphaFoldDB" id="A0AA41Z101"/>
<dbReference type="InterPro" id="IPR050273">
    <property type="entry name" value="GppA/Ppx_hydrolase"/>
</dbReference>
<organism evidence="7 8">
    <name type="scientific">Lichenifustis flavocetrariae</name>
    <dbReference type="NCBI Taxonomy" id="2949735"/>
    <lineage>
        <taxon>Bacteria</taxon>
        <taxon>Pseudomonadati</taxon>
        <taxon>Pseudomonadota</taxon>
        <taxon>Alphaproteobacteria</taxon>
        <taxon>Hyphomicrobiales</taxon>
        <taxon>Lichenihabitantaceae</taxon>
        <taxon>Lichenifustis</taxon>
    </lineage>
</organism>
<dbReference type="SUPFAM" id="SSF109604">
    <property type="entry name" value="HD-domain/PDEase-like"/>
    <property type="match status" value="1"/>
</dbReference>
<dbReference type="Gene3D" id="1.10.3210.10">
    <property type="entry name" value="Hypothetical protein af1432"/>
    <property type="match status" value="1"/>
</dbReference>
<evidence type="ECO:0000256" key="2">
    <source>
        <dbReference type="ARBA" id="ARBA00012451"/>
    </source>
</evidence>
<dbReference type="Pfam" id="PF02541">
    <property type="entry name" value="Ppx-GppA"/>
    <property type="match status" value="1"/>
</dbReference>
<proteinExistence type="inferred from homology"/>
<dbReference type="GO" id="GO:0006793">
    <property type="term" value="P:phosphorus metabolic process"/>
    <property type="evidence" value="ECO:0007669"/>
    <property type="project" value="InterPro"/>
</dbReference>
<dbReference type="CDD" id="cd24052">
    <property type="entry name" value="ASKHA_NBD_HpPPX-GppA-like"/>
    <property type="match status" value="1"/>
</dbReference>
<dbReference type="Proteomes" id="UP001165667">
    <property type="component" value="Unassembled WGS sequence"/>
</dbReference>
<dbReference type="NCBIfam" id="TIGR03706">
    <property type="entry name" value="exo_poly_only"/>
    <property type="match status" value="1"/>
</dbReference>